<evidence type="ECO:0000256" key="1">
    <source>
        <dbReference type="SAM" id="Coils"/>
    </source>
</evidence>
<name>A0A378I4Z0_9GAMM</name>
<dbReference type="Proteomes" id="UP000254968">
    <property type="component" value="Unassembled WGS sequence"/>
</dbReference>
<keyword evidence="3" id="KW-1185">Reference proteome</keyword>
<reference evidence="2 3" key="1">
    <citation type="submission" date="2018-06" db="EMBL/GenBank/DDBJ databases">
        <authorList>
            <consortium name="Pathogen Informatics"/>
            <person name="Doyle S."/>
        </authorList>
    </citation>
    <scope>NUCLEOTIDE SEQUENCE [LARGE SCALE GENOMIC DNA]</scope>
    <source>
        <strain evidence="2 3">NCTC13315</strain>
    </source>
</reference>
<evidence type="ECO:0000313" key="3">
    <source>
        <dbReference type="Proteomes" id="UP000254968"/>
    </source>
</evidence>
<feature type="coiled-coil region" evidence="1">
    <location>
        <begin position="323"/>
        <end position="350"/>
    </location>
</feature>
<keyword evidence="1" id="KW-0175">Coiled coil</keyword>
<accession>A0A378I4Z0</accession>
<organism evidence="2 3">
    <name type="scientific">Legionella beliardensis</name>
    <dbReference type="NCBI Taxonomy" id="91822"/>
    <lineage>
        <taxon>Bacteria</taxon>
        <taxon>Pseudomonadati</taxon>
        <taxon>Pseudomonadota</taxon>
        <taxon>Gammaproteobacteria</taxon>
        <taxon>Legionellales</taxon>
        <taxon>Legionellaceae</taxon>
        <taxon>Legionella</taxon>
    </lineage>
</organism>
<protein>
    <submittedName>
        <fullName evidence="2">Uncharacterized protein</fullName>
    </submittedName>
</protein>
<sequence>MADFINDSLKNLNKLCTYLNNCPTASIRKLLATQELAKRGWIVSDTDQYAPIVKLRWLYYQLRSLEESDKFEITKSQAYTQAAVYCERLIPEAVKVQYKEKAPNEDALKQSIERQKSIIFNQILLSTSLNFLREIEKEPTKELSAQAILDEAITTYQKDMYTEVLYQFEADNLIERYDFLTKKKAREEKDYVIGHQTINLEIVPEMNFIQERLKNADDLKSFRLQGTPNLFLDDLTEFTANSVKQAVDNFIRDQGHTCIDQRVSDAKYGTSAGNNIKSRSFNKYFNNPDQTSYLAQMSQAHAEIDELIGAIKLPAQELSFEPVHTKEEELEALREAVLAYERELKNIVEQEKKFYANRDDDAIAARKKALDTLKITISQVDTITDETRSIAKALALEIKHNQPTWKELHWLDKILDIITIGLHVAYRYSMFKEPKAEVDLMVAIKEKEDDASTEENRHSKG</sequence>
<dbReference type="EMBL" id="UGNV01000001">
    <property type="protein sequence ID" value="STX29766.1"/>
    <property type="molecule type" value="Genomic_DNA"/>
</dbReference>
<proteinExistence type="predicted"/>
<dbReference type="RefSeq" id="WP_115303435.1">
    <property type="nucleotide sequence ID" value="NZ_CAAAHO010000002.1"/>
</dbReference>
<evidence type="ECO:0000313" key="2">
    <source>
        <dbReference type="EMBL" id="STX29766.1"/>
    </source>
</evidence>
<gene>
    <name evidence="2" type="ORF">NCTC13315_02318</name>
</gene>
<dbReference type="AlphaFoldDB" id="A0A378I4Z0"/>